<dbReference type="Proteomes" id="UP000184731">
    <property type="component" value="Chromosome"/>
</dbReference>
<dbReference type="AlphaFoldDB" id="A0A1L4D497"/>
<dbReference type="OrthoDB" id="6532393at2"/>
<organism evidence="1 2">
    <name type="scientific">Silvanigrella aquatica</name>
    <dbReference type="NCBI Taxonomy" id="1915309"/>
    <lineage>
        <taxon>Bacteria</taxon>
        <taxon>Pseudomonadati</taxon>
        <taxon>Bdellovibrionota</taxon>
        <taxon>Oligoflexia</taxon>
        <taxon>Silvanigrellales</taxon>
        <taxon>Silvanigrellaceae</taxon>
        <taxon>Silvanigrella</taxon>
    </lineage>
</organism>
<sequence>MNSKIITNDKITEDLLKKLFNEEILALRIPNYISNYLSEKLTNFYLNHPKLECHPHDLKVNDEIQLVDYGVDRVGVSYNTTFGHLKNSPNYKNYFNKAIPAIREIRQECAPNIAPFDKLRLELDEIWSPGASIANFEGKKMHVGIARIMKRPEKSYMVEKQPHYDGLQQKGVKIRGQFSANIYIAMPNTGGELELWDVPGIPTDQFIEDSSEINWREILPQSVLVKPEVGELVIINTRKPHAVRNFTENYRISLQSFIGVKEDEHLMIWN</sequence>
<evidence type="ECO:0000313" key="1">
    <source>
        <dbReference type="EMBL" id="APJ05033.1"/>
    </source>
</evidence>
<reference evidence="1 2" key="1">
    <citation type="submission" date="2016-10" db="EMBL/GenBank/DDBJ databases">
        <title>Silvanigrella aquatica sp. nov., isolated from a freshwater lake located in the Black Forest, Germany, description of Silvanigrellaceae fam. nov., Silvanigrellales ord. nov., reclassification of the order Bdellovibrionales in the class Oligoflexia, reclassification of the families Bacteriovoracaceae and Halobacteriovoraceae in the new order Bacteriovoracales ord. nov., and reclassification of the family Pseudobacteriovoracaceae in the order Oligoflexiales.</title>
        <authorList>
            <person name="Hahn M.W."/>
            <person name="Schmidt J."/>
            <person name="Koll U."/>
            <person name="Rohde M."/>
            <person name="Verbag S."/>
            <person name="Pitt A."/>
            <person name="Nakai R."/>
            <person name="Naganuma T."/>
            <person name="Lang E."/>
        </authorList>
    </citation>
    <scope>NUCLEOTIDE SEQUENCE [LARGE SCALE GENOMIC DNA]</scope>
    <source>
        <strain evidence="1 2">MWH-Nonnen-W8red</strain>
    </source>
</reference>
<gene>
    <name evidence="1" type="ORF">AXG55_01120</name>
</gene>
<accession>A0A1L4D497</accession>
<protein>
    <submittedName>
        <fullName evidence="1">Uncharacterized protein</fullName>
    </submittedName>
</protein>
<name>A0A1L4D497_9BACT</name>
<evidence type="ECO:0000313" key="2">
    <source>
        <dbReference type="Proteomes" id="UP000184731"/>
    </source>
</evidence>
<dbReference type="EMBL" id="CP017834">
    <property type="protein sequence ID" value="APJ05033.1"/>
    <property type="molecule type" value="Genomic_DNA"/>
</dbReference>
<proteinExistence type="predicted"/>
<dbReference type="Gene3D" id="2.60.120.620">
    <property type="entry name" value="q2cbj1_9rhob like domain"/>
    <property type="match status" value="1"/>
</dbReference>
<dbReference type="KEGG" id="saqi:AXG55_01120"/>
<keyword evidence="2" id="KW-1185">Reference proteome</keyword>